<proteinExistence type="predicted"/>
<evidence type="ECO:0000313" key="3">
    <source>
        <dbReference type="Proteomes" id="UP000824219"/>
    </source>
</evidence>
<reference evidence="2 3" key="1">
    <citation type="submission" date="2021-06" db="EMBL/GenBank/DDBJ databases">
        <title>Chromosome-level genome assembly of the red-tail catfish (Hemibagrus wyckioides).</title>
        <authorList>
            <person name="Shao F."/>
        </authorList>
    </citation>
    <scope>NUCLEOTIDE SEQUENCE [LARGE SCALE GENOMIC DNA]</scope>
    <source>
        <strain evidence="2">EC202008001</strain>
        <tissue evidence="2">Blood</tissue>
    </source>
</reference>
<feature type="region of interest" description="Disordered" evidence="1">
    <location>
        <begin position="93"/>
        <end position="136"/>
    </location>
</feature>
<dbReference type="Proteomes" id="UP000824219">
    <property type="component" value="Linkage Group LG03"/>
</dbReference>
<evidence type="ECO:0000313" key="2">
    <source>
        <dbReference type="EMBL" id="KAG7333684.1"/>
    </source>
</evidence>
<accession>A0A9D3P414</accession>
<feature type="compositionally biased region" description="Basic and acidic residues" evidence="1">
    <location>
        <begin position="160"/>
        <end position="189"/>
    </location>
</feature>
<name>A0A9D3P414_9TELE</name>
<dbReference type="AlphaFoldDB" id="A0A9D3P414"/>
<protein>
    <submittedName>
        <fullName evidence="2">Uncharacterized protein</fullName>
    </submittedName>
</protein>
<dbReference type="EMBL" id="JAHKSW010000003">
    <property type="protein sequence ID" value="KAG7333684.1"/>
    <property type="molecule type" value="Genomic_DNA"/>
</dbReference>
<gene>
    <name evidence="2" type="ORF">KOW79_002091</name>
</gene>
<feature type="region of interest" description="Disordered" evidence="1">
    <location>
        <begin position="160"/>
        <end position="216"/>
    </location>
</feature>
<organism evidence="2 3">
    <name type="scientific">Hemibagrus wyckioides</name>
    <dbReference type="NCBI Taxonomy" id="337641"/>
    <lineage>
        <taxon>Eukaryota</taxon>
        <taxon>Metazoa</taxon>
        <taxon>Chordata</taxon>
        <taxon>Craniata</taxon>
        <taxon>Vertebrata</taxon>
        <taxon>Euteleostomi</taxon>
        <taxon>Actinopterygii</taxon>
        <taxon>Neopterygii</taxon>
        <taxon>Teleostei</taxon>
        <taxon>Ostariophysi</taxon>
        <taxon>Siluriformes</taxon>
        <taxon>Bagridae</taxon>
        <taxon>Hemibagrus</taxon>
    </lineage>
</organism>
<keyword evidence="3" id="KW-1185">Reference proteome</keyword>
<comment type="caution">
    <text evidence="2">The sequence shown here is derived from an EMBL/GenBank/DDBJ whole genome shotgun (WGS) entry which is preliminary data.</text>
</comment>
<evidence type="ECO:0000256" key="1">
    <source>
        <dbReference type="SAM" id="MobiDB-lite"/>
    </source>
</evidence>
<sequence length="302" mass="33008">MHAQPVRLYDSISCLNSWKSRLGVSGWREQPGELDSALRGVLKWSSDEMGFIGIGASCTCNGVQRVKLGQISGVAVREIGPRGGEGVVLSRSRARTDGNASKHKAFGGSLRGHYARRGPAERAVGEGESDAADKAAPTRGFASCIRHGETRRWSRKDLCPDKASCHADSTPRLKSSRKTEPEPVPDHDSSLGAGRTNGVTLGDGKEKAKRHGGSRTSLTRSVRNLLWASKALHVHLLVFFYTLLNKRSITNKKESVISVSLTSRRRLGTPALQRKLGLIHQSDDQERQIQRLFSETQTFTST</sequence>